<organism evidence="1 2">
    <name type="scientific">Pajaroellobacter abortibovis</name>
    <dbReference type="NCBI Taxonomy" id="1882918"/>
    <lineage>
        <taxon>Bacteria</taxon>
        <taxon>Pseudomonadati</taxon>
        <taxon>Myxococcota</taxon>
        <taxon>Polyangia</taxon>
        <taxon>Polyangiales</taxon>
        <taxon>Polyangiaceae</taxon>
    </lineage>
</organism>
<dbReference type="STRING" id="1882918.BCY86_01905"/>
<evidence type="ECO:0000313" key="1">
    <source>
        <dbReference type="EMBL" id="APR99571.1"/>
    </source>
</evidence>
<sequence length="277" mass="29892">MSSTRRFSAVIATITAGGSLGGCAGGTPLLHPARVLPPQQVRAFTGFSSQWITGPTLDNLRTAHQFLVNRPPSTPEADPTYAKSVLLMATLAPGLAPVAGARTGLGKSLEVGLTYTGRTARADIRRSFKDTKRHLALSIGIGGAVPFHGPEQVFSIPSITLSDLWGYGFDVPLLLGWESSLGMYKAWLGTRSGYEHIGVKVLDYENPSPSFAQFSATFSASRLWSGLVFGLEAGFRDMHIGFELGLTHHIINGNYLSYKETLYEWTLTPASAVSWQF</sequence>
<name>A0A1L6MVN5_9BACT</name>
<protein>
    <recommendedName>
        <fullName evidence="3">Outer membrane protein beta-barrel domain-containing protein</fullName>
    </recommendedName>
</protein>
<accession>A0A1L6MVN5</accession>
<reference evidence="1 2" key="1">
    <citation type="submission" date="2016-08" db="EMBL/GenBank/DDBJ databases">
        <title>Identification and validation of antigenic proteins from Pajaroellobacter abortibovis using de-novo genome sequence assembly and reverse vaccinology.</title>
        <authorList>
            <person name="Welly B.T."/>
            <person name="Miller M.R."/>
            <person name="Stott J.L."/>
            <person name="Blanchard M.T."/>
            <person name="Islas-Trejo A.D."/>
            <person name="O'Rourke S.M."/>
            <person name="Young A.E."/>
            <person name="Medrano J.F."/>
            <person name="Van Eenennaam A.L."/>
        </authorList>
    </citation>
    <scope>NUCLEOTIDE SEQUENCE [LARGE SCALE GENOMIC DNA]</scope>
    <source>
        <strain evidence="1 2">BTF92-0548A/99-0131</strain>
    </source>
</reference>
<dbReference type="RefSeq" id="WP_075276218.1">
    <property type="nucleotide sequence ID" value="NZ_CP016908.1"/>
</dbReference>
<dbReference type="EMBL" id="CP016908">
    <property type="protein sequence ID" value="APR99571.1"/>
    <property type="molecule type" value="Genomic_DNA"/>
</dbReference>
<evidence type="ECO:0008006" key="3">
    <source>
        <dbReference type="Google" id="ProtNLM"/>
    </source>
</evidence>
<dbReference type="PROSITE" id="PS51257">
    <property type="entry name" value="PROKAR_LIPOPROTEIN"/>
    <property type="match status" value="1"/>
</dbReference>
<dbReference type="OrthoDB" id="5510369at2"/>
<dbReference type="Proteomes" id="UP000185544">
    <property type="component" value="Chromosome"/>
</dbReference>
<proteinExistence type="predicted"/>
<gene>
    <name evidence="1" type="ORF">BCY86_01905</name>
</gene>
<keyword evidence="2" id="KW-1185">Reference proteome</keyword>
<evidence type="ECO:0000313" key="2">
    <source>
        <dbReference type="Proteomes" id="UP000185544"/>
    </source>
</evidence>
<dbReference type="KEGG" id="pabo:BCY86_01905"/>
<dbReference type="AlphaFoldDB" id="A0A1L6MVN5"/>